<keyword evidence="2" id="KW-1185">Reference proteome</keyword>
<reference evidence="1 2" key="1">
    <citation type="journal article" date="2024" name="G3 (Bethesda)">
        <title>Genome assembly of Hibiscus sabdariffa L. provides insights into metabolisms of medicinal natural products.</title>
        <authorList>
            <person name="Kim T."/>
        </authorList>
    </citation>
    <scope>NUCLEOTIDE SEQUENCE [LARGE SCALE GENOMIC DNA]</scope>
    <source>
        <strain evidence="1">TK-2024</strain>
        <tissue evidence="1">Old leaves</tissue>
    </source>
</reference>
<dbReference type="EMBL" id="JBBPBM010000024">
    <property type="protein sequence ID" value="KAK8541918.1"/>
    <property type="molecule type" value="Genomic_DNA"/>
</dbReference>
<evidence type="ECO:0000313" key="2">
    <source>
        <dbReference type="Proteomes" id="UP001472677"/>
    </source>
</evidence>
<gene>
    <name evidence="1" type="ORF">V6N12_014537</name>
</gene>
<proteinExistence type="predicted"/>
<accession>A0ABR2DKG2</accession>
<name>A0ABR2DKG2_9ROSI</name>
<protein>
    <submittedName>
        <fullName evidence="1">Uncharacterized protein</fullName>
    </submittedName>
</protein>
<evidence type="ECO:0000313" key="1">
    <source>
        <dbReference type="EMBL" id="KAK8541918.1"/>
    </source>
</evidence>
<dbReference type="Proteomes" id="UP001472677">
    <property type="component" value="Unassembled WGS sequence"/>
</dbReference>
<organism evidence="1 2">
    <name type="scientific">Hibiscus sabdariffa</name>
    <name type="common">roselle</name>
    <dbReference type="NCBI Taxonomy" id="183260"/>
    <lineage>
        <taxon>Eukaryota</taxon>
        <taxon>Viridiplantae</taxon>
        <taxon>Streptophyta</taxon>
        <taxon>Embryophyta</taxon>
        <taxon>Tracheophyta</taxon>
        <taxon>Spermatophyta</taxon>
        <taxon>Magnoliopsida</taxon>
        <taxon>eudicotyledons</taxon>
        <taxon>Gunneridae</taxon>
        <taxon>Pentapetalae</taxon>
        <taxon>rosids</taxon>
        <taxon>malvids</taxon>
        <taxon>Malvales</taxon>
        <taxon>Malvaceae</taxon>
        <taxon>Malvoideae</taxon>
        <taxon>Hibiscus</taxon>
    </lineage>
</organism>
<comment type="caution">
    <text evidence="1">The sequence shown here is derived from an EMBL/GenBank/DDBJ whole genome shotgun (WGS) entry which is preliminary data.</text>
</comment>
<sequence>MDPKSFLSILDLYQDSTLPSTQIESTMIFAVYERACLDNRLITKHNSSSIVDATRFLIAMESINIQANVINHSYSSVTIVDLLAHSIARTHQDLIRGLFSSDKQLEYFEQLVNLPNTVTL</sequence>